<evidence type="ECO:0000313" key="3">
    <source>
        <dbReference type="EMBL" id="QAU06429.1"/>
    </source>
</evidence>
<organism evidence="3 4">
    <name type="scientific">Mycobacterium phage KiSi</name>
    <dbReference type="NCBI Taxonomy" id="2507856"/>
    <lineage>
        <taxon>Viruses</taxon>
        <taxon>Duplodnaviria</taxon>
        <taxon>Heunggongvirae</taxon>
        <taxon>Uroviricota</taxon>
        <taxon>Caudoviricetes</taxon>
        <taxon>Weiservirinae</taxon>
        <taxon>Anayavirus</taxon>
        <taxon>Anayavirus kisi</taxon>
    </lineage>
</organism>
<keyword evidence="4" id="KW-1185">Reference proteome</keyword>
<dbReference type="Proteomes" id="UP000290331">
    <property type="component" value="Segment"/>
</dbReference>
<keyword evidence="1" id="KW-0175">Coiled coil</keyword>
<evidence type="ECO:0000313" key="4">
    <source>
        <dbReference type="Proteomes" id="UP000290331"/>
    </source>
</evidence>
<dbReference type="GeneID" id="60324569"/>
<accession>A0A410TBH9</accession>
<proteinExistence type="predicted"/>
<reference evidence="3 4" key="1">
    <citation type="submission" date="2019-01" db="EMBL/GenBank/DDBJ databases">
        <authorList>
            <person name="Kinder M."/>
            <person name="Sitio E."/>
            <person name="Ackerson L."/>
            <person name="Anderson L."/>
            <person name="Cottrell A."/>
            <person name="Eggleston T."/>
            <person name="Kiefer A."/>
            <person name="Ukcamaj A."/>
            <person name="Vendrell P."/>
            <person name="Waytashek C."/>
            <person name="Yeo A."/>
            <person name="Braley A.B."/>
            <person name="Ettinger A.-S.H."/>
            <person name="Ettinger W.F."/>
            <person name="Anders K.R."/>
            <person name="Bradley K.W."/>
            <person name="Asai D.J."/>
            <person name="Bowman C.A."/>
            <person name="Russell D.A."/>
            <person name="Pope W.H."/>
            <person name="Jacobs-Sera D."/>
            <person name="Hendrix R.W."/>
            <person name="Hatfull G.F."/>
        </authorList>
    </citation>
    <scope>NUCLEOTIDE SEQUENCE [LARGE SCALE GENOMIC DNA]</scope>
</reference>
<feature type="compositionally biased region" description="Basic and acidic residues" evidence="2">
    <location>
        <begin position="14"/>
        <end position="30"/>
    </location>
</feature>
<dbReference type="EMBL" id="MK376955">
    <property type="protein sequence ID" value="QAU06429.1"/>
    <property type="molecule type" value="Genomic_DNA"/>
</dbReference>
<feature type="region of interest" description="Disordered" evidence="2">
    <location>
        <begin position="130"/>
        <end position="185"/>
    </location>
</feature>
<feature type="compositionally biased region" description="Basic and acidic residues" evidence="2">
    <location>
        <begin position="130"/>
        <end position="143"/>
    </location>
</feature>
<protein>
    <submittedName>
        <fullName evidence="3">Scaffolding protein</fullName>
    </submittedName>
</protein>
<dbReference type="RefSeq" id="YP_009953102.1">
    <property type="nucleotide sequence ID" value="NC_051619.1"/>
</dbReference>
<feature type="coiled-coil region" evidence="1">
    <location>
        <begin position="65"/>
        <end position="92"/>
    </location>
</feature>
<sequence>MAETDAPETPDAPEGGKPEAKPEGGKHAAKPDAPTGGEGKTYTQAELDALLAPLQTAASELQTIKDGEKTELQKAIERAEAAEKRAETVEFTSLRDRVANREGKVVPVASLTGKTEAELIASADALIAWRESHTGGEAPPEKKQQRRNPAGGGGSLKSGATGSDANSTDPKVRAAEALRRLRSGE</sequence>
<evidence type="ECO:0000256" key="1">
    <source>
        <dbReference type="SAM" id="Coils"/>
    </source>
</evidence>
<name>A0A410TBH9_9CAUD</name>
<feature type="compositionally biased region" description="Basic and acidic residues" evidence="2">
    <location>
        <begin position="170"/>
        <end position="185"/>
    </location>
</feature>
<evidence type="ECO:0000256" key="2">
    <source>
        <dbReference type="SAM" id="MobiDB-lite"/>
    </source>
</evidence>
<feature type="region of interest" description="Disordered" evidence="2">
    <location>
        <begin position="1"/>
        <end position="42"/>
    </location>
</feature>
<dbReference type="KEGG" id="vg:60324569"/>
<gene>
    <name evidence="3" type="primary">11</name>
    <name evidence="3" type="ORF">SEA_KISI_11</name>
</gene>